<evidence type="ECO:0000313" key="1">
    <source>
        <dbReference type="Proteomes" id="UP000504635"/>
    </source>
</evidence>
<dbReference type="RefSeq" id="XP_030752297.1">
    <property type="nucleotide sequence ID" value="XM_030896437.1"/>
</dbReference>
<organism evidence="1 2">
    <name type="scientific">Sitophilus oryzae</name>
    <name type="common">Rice weevil</name>
    <name type="synonym">Curculio oryzae</name>
    <dbReference type="NCBI Taxonomy" id="7048"/>
    <lineage>
        <taxon>Eukaryota</taxon>
        <taxon>Metazoa</taxon>
        <taxon>Ecdysozoa</taxon>
        <taxon>Arthropoda</taxon>
        <taxon>Hexapoda</taxon>
        <taxon>Insecta</taxon>
        <taxon>Pterygota</taxon>
        <taxon>Neoptera</taxon>
        <taxon>Endopterygota</taxon>
        <taxon>Coleoptera</taxon>
        <taxon>Polyphaga</taxon>
        <taxon>Cucujiformia</taxon>
        <taxon>Curculionidae</taxon>
        <taxon>Dryophthorinae</taxon>
        <taxon>Sitophilus</taxon>
    </lineage>
</organism>
<dbReference type="GeneID" id="115879544"/>
<accession>A0A6J2XLU9</accession>
<dbReference type="KEGG" id="soy:115879544"/>
<dbReference type="AlphaFoldDB" id="A0A6J2XLU9"/>
<sequence length="120" mass="14165">MGDFNAKAGQKEDETEICVGTYGYGERNERGAKMIQFTLQNGLYVMNTFFKKHPNRKWTWASPDGITKNEIDFIMTDKKWIIRDVQVLGEFSIGSDHRIVRTRIEFNLKSERRKMIRKRT</sequence>
<dbReference type="OrthoDB" id="5861209at2759"/>
<dbReference type="Proteomes" id="UP000504635">
    <property type="component" value="Unplaced"/>
</dbReference>
<reference evidence="2" key="1">
    <citation type="submission" date="2025-08" db="UniProtKB">
        <authorList>
            <consortium name="RefSeq"/>
        </authorList>
    </citation>
    <scope>IDENTIFICATION</scope>
    <source>
        <tissue evidence="2">Gonads</tissue>
    </source>
</reference>
<evidence type="ECO:0000313" key="2">
    <source>
        <dbReference type="RefSeq" id="XP_030752297.1"/>
    </source>
</evidence>
<dbReference type="InParanoid" id="A0A6J2XLU9"/>
<proteinExistence type="predicted"/>
<protein>
    <submittedName>
        <fullName evidence="2">Craniofacial development protein 2-like</fullName>
    </submittedName>
</protein>
<gene>
    <name evidence="2" type="primary">LOC115879544</name>
</gene>
<dbReference type="Gene3D" id="3.60.10.10">
    <property type="entry name" value="Endonuclease/exonuclease/phosphatase"/>
    <property type="match status" value="1"/>
</dbReference>
<dbReference type="SUPFAM" id="SSF56219">
    <property type="entry name" value="DNase I-like"/>
    <property type="match status" value="1"/>
</dbReference>
<dbReference type="InterPro" id="IPR036691">
    <property type="entry name" value="Endo/exonu/phosph_ase_sf"/>
</dbReference>
<keyword evidence="1" id="KW-1185">Reference proteome</keyword>
<name>A0A6J2XLU9_SITOR</name>